<evidence type="ECO:0000256" key="3">
    <source>
        <dbReference type="ARBA" id="ARBA00022664"/>
    </source>
</evidence>
<keyword evidence="3" id="KW-0507">mRNA processing</keyword>
<evidence type="ECO:0000256" key="4">
    <source>
        <dbReference type="ARBA" id="ARBA00023187"/>
    </source>
</evidence>
<dbReference type="InterPro" id="IPR047313">
    <property type="entry name" value="SMN_C"/>
</dbReference>
<dbReference type="GO" id="GO:0006397">
    <property type="term" value="P:mRNA processing"/>
    <property type="evidence" value="ECO:0007669"/>
    <property type="project" value="UniProtKB-KW"/>
</dbReference>
<sequence length="278" mass="30155">MSQPIPDGGELSHEDVWDDSALIKSWNEALEEYKKYHSIHLEGGTANTVKRKLDALENAKPITNRQTGNTAGTAGRIKLAYESPEPVRSTEFSDQVVAAAQPASRGANAGGAGMASLGPQTLLASVQDEGLKKLLMSWYYAGYYTVFTVNFQEHASANNVYPARRNAVVDPGRRRRPDGFSFLSQNHTATQSAFAEPWKAITGGMNSGFQPKPNNSITPPPQVAMQAMASTPLCILGANREGITTIPCRSLRTLVSKSLEPVKSLLQLPSTPPRYRPD</sequence>
<dbReference type="GO" id="GO:0008380">
    <property type="term" value="P:RNA splicing"/>
    <property type="evidence" value="ECO:0007669"/>
    <property type="project" value="UniProtKB-KW"/>
</dbReference>
<evidence type="ECO:0000313" key="8">
    <source>
        <dbReference type="Proteomes" id="UP001217918"/>
    </source>
</evidence>
<evidence type="ECO:0000256" key="5">
    <source>
        <dbReference type="ARBA" id="ARBA00023242"/>
    </source>
</evidence>
<name>A0AAD9I3C1_9PEZI</name>
<evidence type="ECO:0000259" key="6">
    <source>
        <dbReference type="Pfam" id="PF20636"/>
    </source>
</evidence>
<dbReference type="Proteomes" id="UP001217918">
    <property type="component" value="Unassembled WGS sequence"/>
</dbReference>
<keyword evidence="5" id="KW-0539">Nucleus</keyword>
<dbReference type="PANTHER" id="PTHR39267:SF1">
    <property type="entry name" value="SURVIVAL MOTOR NEURON PROTEIN"/>
    <property type="match status" value="1"/>
</dbReference>
<evidence type="ECO:0000256" key="2">
    <source>
        <dbReference type="ARBA" id="ARBA00005371"/>
    </source>
</evidence>
<accession>A0AAD9I3C1</accession>
<protein>
    <recommendedName>
        <fullName evidence="6">Survival Motor Neuron Gemin2-binding domain-containing protein</fullName>
    </recommendedName>
</protein>
<comment type="subcellular location">
    <subcellularLocation>
        <location evidence="1">Nucleus</location>
    </subcellularLocation>
</comment>
<reference evidence="7" key="1">
    <citation type="journal article" date="2023" name="Mol. Plant Microbe Interact.">
        <title>Elucidating the Obligate Nature and Biological Capacity of an Invasive Fungal Corn Pathogen.</title>
        <authorList>
            <person name="MacCready J.S."/>
            <person name="Roggenkamp E.M."/>
            <person name="Gdanetz K."/>
            <person name="Chilvers M.I."/>
        </authorList>
    </citation>
    <scope>NUCLEOTIDE SEQUENCE</scope>
    <source>
        <strain evidence="7">PM02</strain>
    </source>
</reference>
<gene>
    <name evidence="7" type="ORF">P8C59_004323</name>
</gene>
<keyword evidence="4" id="KW-0508">mRNA splicing</keyword>
<dbReference type="InterPro" id="IPR049481">
    <property type="entry name" value="SMN_G2-BD"/>
</dbReference>
<organism evidence="7 8">
    <name type="scientific">Phyllachora maydis</name>
    <dbReference type="NCBI Taxonomy" id="1825666"/>
    <lineage>
        <taxon>Eukaryota</taxon>
        <taxon>Fungi</taxon>
        <taxon>Dikarya</taxon>
        <taxon>Ascomycota</taxon>
        <taxon>Pezizomycotina</taxon>
        <taxon>Sordariomycetes</taxon>
        <taxon>Sordariomycetidae</taxon>
        <taxon>Phyllachorales</taxon>
        <taxon>Phyllachoraceae</taxon>
        <taxon>Phyllachora</taxon>
    </lineage>
</organism>
<evidence type="ECO:0000256" key="1">
    <source>
        <dbReference type="ARBA" id="ARBA00004123"/>
    </source>
</evidence>
<dbReference type="Pfam" id="PF20636">
    <property type="entry name" value="SMN_G2-BD"/>
    <property type="match status" value="1"/>
</dbReference>
<dbReference type="GO" id="GO:0005634">
    <property type="term" value="C:nucleus"/>
    <property type="evidence" value="ECO:0007669"/>
    <property type="project" value="UniProtKB-SubCell"/>
</dbReference>
<evidence type="ECO:0000313" key="7">
    <source>
        <dbReference type="EMBL" id="KAK2069770.1"/>
    </source>
</evidence>
<dbReference type="InterPro" id="IPR040424">
    <property type="entry name" value="Smn1"/>
</dbReference>
<comment type="caution">
    <text evidence="7">The sequence shown here is derived from an EMBL/GenBank/DDBJ whole genome shotgun (WGS) entry which is preliminary data.</text>
</comment>
<dbReference type="AlphaFoldDB" id="A0AAD9I3C1"/>
<comment type="similarity">
    <text evidence="2">Belongs to the SMN family.</text>
</comment>
<dbReference type="CDD" id="cd22851">
    <property type="entry name" value="SMN_N"/>
    <property type="match status" value="1"/>
</dbReference>
<dbReference type="PANTHER" id="PTHR39267">
    <property type="entry name" value="SURVIVAL MOTOR NEURON-LIKE PROTEIN 1"/>
    <property type="match status" value="1"/>
</dbReference>
<proteinExistence type="inferred from homology"/>
<feature type="domain" description="Survival Motor Neuron Gemin2-binding" evidence="6">
    <location>
        <begin position="14"/>
        <end position="37"/>
    </location>
</feature>
<dbReference type="EMBL" id="JAQQPM010000003">
    <property type="protein sequence ID" value="KAK2069770.1"/>
    <property type="molecule type" value="Genomic_DNA"/>
</dbReference>
<dbReference type="CDD" id="cd22852">
    <property type="entry name" value="SMN_C"/>
    <property type="match status" value="1"/>
</dbReference>
<keyword evidence="8" id="KW-1185">Reference proteome</keyword>